<keyword evidence="2" id="KW-1185">Reference proteome</keyword>
<accession>A0ACC2HGU4</accession>
<name>A0ACC2HGU4_DALPE</name>
<gene>
    <name evidence="1" type="ORF">DPEC_G00023860</name>
</gene>
<sequence length="99" mass="10954">MQDETNVKVTELLYIDRRAVTVARAEVASELVCICWSGLLVLGVTVESAVAYGCKGRSVPARREQRETSILACLKQNNHPPIGLVAVQWSTENSTHWTK</sequence>
<dbReference type="EMBL" id="CM055729">
    <property type="protein sequence ID" value="KAJ8015219.1"/>
    <property type="molecule type" value="Genomic_DNA"/>
</dbReference>
<reference evidence="1" key="1">
    <citation type="submission" date="2021-05" db="EMBL/GenBank/DDBJ databases">
        <authorList>
            <person name="Pan Q."/>
            <person name="Jouanno E."/>
            <person name="Zahm M."/>
            <person name="Klopp C."/>
            <person name="Cabau C."/>
            <person name="Louis A."/>
            <person name="Berthelot C."/>
            <person name="Parey E."/>
            <person name="Roest Crollius H."/>
            <person name="Montfort J."/>
            <person name="Robinson-Rechavi M."/>
            <person name="Bouchez O."/>
            <person name="Lampietro C."/>
            <person name="Lopez Roques C."/>
            <person name="Donnadieu C."/>
            <person name="Postlethwait J."/>
            <person name="Bobe J."/>
            <person name="Dillon D."/>
            <person name="Chandos A."/>
            <person name="von Hippel F."/>
            <person name="Guiguen Y."/>
        </authorList>
    </citation>
    <scope>NUCLEOTIDE SEQUENCE</scope>
    <source>
        <strain evidence="1">YG-Jan2019</strain>
    </source>
</reference>
<evidence type="ECO:0000313" key="1">
    <source>
        <dbReference type="EMBL" id="KAJ8015219.1"/>
    </source>
</evidence>
<dbReference type="Proteomes" id="UP001157502">
    <property type="component" value="Chromosome 2"/>
</dbReference>
<protein>
    <submittedName>
        <fullName evidence="1">Uncharacterized protein</fullName>
    </submittedName>
</protein>
<comment type="caution">
    <text evidence="1">The sequence shown here is derived from an EMBL/GenBank/DDBJ whole genome shotgun (WGS) entry which is preliminary data.</text>
</comment>
<organism evidence="1 2">
    <name type="scientific">Dallia pectoralis</name>
    <name type="common">Alaska blackfish</name>
    <dbReference type="NCBI Taxonomy" id="75939"/>
    <lineage>
        <taxon>Eukaryota</taxon>
        <taxon>Metazoa</taxon>
        <taxon>Chordata</taxon>
        <taxon>Craniata</taxon>
        <taxon>Vertebrata</taxon>
        <taxon>Euteleostomi</taxon>
        <taxon>Actinopterygii</taxon>
        <taxon>Neopterygii</taxon>
        <taxon>Teleostei</taxon>
        <taxon>Protacanthopterygii</taxon>
        <taxon>Esociformes</taxon>
        <taxon>Umbridae</taxon>
        <taxon>Dallia</taxon>
    </lineage>
</organism>
<proteinExistence type="predicted"/>
<evidence type="ECO:0000313" key="2">
    <source>
        <dbReference type="Proteomes" id="UP001157502"/>
    </source>
</evidence>